<evidence type="ECO:0000256" key="1">
    <source>
        <dbReference type="SAM" id="SignalP"/>
    </source>
</evidence>
<keyword evidence="1" id="KW-0732">Signal</keyword>
<dbReference type="RefSeq" id="WP_005938026.1">
    <property type="nucleotide sequence ID" value="NZ_ATVK01000046.1"/>
</dbReference>
<name>L7L825_9ACTN</name>
<dbReference type="InterPro" id="IPR011042">
    <property type="entry name" value="6-blade_b-propeller_TolB-like"/>
</dbReference>
<feature type="signal peptide" evidence="1">
    <location>
        <begin position="1"/>
        <end position="28"/>
    </location>
</feature>
<evidence type="ECO:0000313" key="3">
    <source>
        <dbReference type="Proteomes" id="UP000053405"/>
    </source>
</evidence>
<dbReference type="AlphaFoldDB" id="L7L825"/>
<dbReference type="eggNOG" id="COG3386">
    <property type="taxonomic scope" value="Bacteria"/>
</dbReference>
<protein>
    <recommendedName>
        <fullName evidence="4">SMP-30/Gluconolactonase/LRE-like region domain-containing protein</fullName>
    </recommendedName>
</protein>
<keyword evidence="3" id="KW-1185">Reference proteome</keyword>
<evidence type="ECO:0000313" key="2">
    <source>
        <dbReference type="EMBL" id="GAC56901.1"/>
    </source>
</evidence>
<evidence type="ECO:0008006" key="4">
    <source>
        <dbReference type="Google" id="ProtNLM"/>
    </source>
</evidence>
<dbReference type="EMBL" id="BANT01000014">
    <property type="protein sequence ID" value="GAC56901.1"/>
    <property type="molecule type" value="Genomic_DNA"/>
</dbReference>
<dbReference type="Gene3D" id="2.120.10.30">
    <property type="entry name" value="TolB, C-terminal domain"/>
    <property type="match status" value="1"/>
</dbReference>
<proteinExistence type="predicted"/>
<dbReference type="STRING" id="1121927.GOHSU_14_00680"/>
<accession>L7L825</accession>
<feature type="chain" id="PRO_5003979862" description="SMP-30/Gluconolactonase/LRE-like region domain-containing protein" evidence="1">
    <location>
        <begin position="29"/>
        <end position="311"/>
    </location>
</feature>
<reference evidence="2 3" key="1">
    <citation type="submission" date="2012-12" db="EMBL/GenBank/DDBJ databases">
        <title>Whole genome shotgun sequence of Gordonia hirsuta NBRC 16056.</title>
        <authorList>
            <person name="Isaki-Nakamura S."/>
            <person name="Hosoyama A."/>
            <person name="Tsuchikane K."/>
            <person name="Katsumata H."/>
            <person name="Baba S."/>
            <person name="Yamazaki S."/>
            <person name="Fujita N."/>
        </authorList>
    </citation>
    <scope>NUCLEOTIDE SEQUENCE [LARGE SCALE GENOMIC DNA]</scope>
    <source>
        <strain evidence="2 3">NBRC 16056</strain>
    </source>
</reference>
<sequence>MGMRRIVAGVAVLGAGLAALTAPVPAGAMPGCPEVTVRQALPAPTPVLSWAENIGFDRAGGLWVSRGQQNRIERYDGAGRRTAVVRVDAPGAVRPGPDGRMYATAGNSVAGLLPVRRGAVVSFDPAAAAPTVRTVTEGLGMPNGLAFADDGVMYVADSALGLLRIGRDGRIDHAWSARAPKSLSPTPTVNGVLLNGLAIRDGVAYVSLLESLSGRVLQVPLDRPEATSVAADVTAPLPGLIDDLAWLDGWRLAVTTTTGQLVVLERRSGRRCVVNTGRPLTSIAVTPGGRSAMVGTVDGAVLQLQGGPFAA</sequence>
<organism evidence="2 3">
    <name type="scientific">Gordonia hirsuta DSM 44140 = NBRC 16056</name>
    <dbReference type="NCBI Taxonomy" id="1121927"/>
    <lineage>
        <taxon>Bacteria</taxon>
        <taxon>Bacillati</taxon>
        <taxon>Actinomycetota</taxon>
        <taxon>Actinomycetes</taxon>
        <taxon>Mycobacteriales</taxon>
        <taxon>Gordoniaceae</taxon>
        <taxon>Gordonia</taxon>
    </lineage>
</organism>
<comment type="caution">
    <text evidence="2">The sequence shown here is derived from an EMBL/GenBank/DDBJ whole genome shotgun (WGS) entry which is preliminary data.</text>
</comment>
<dbReference type="SUPFAM" id="SSF63829">
    <property type="entry name" value="Calcium-dependent phosphotriesterase"/>
    <property type="match status" value="1"/>
</dbReference>
<gene>
    <name evidence="2" type="ORF">GOHSU_14_00680</name>
</gene>
<dbReference type="Proteomes" id="UP000053405">
    <property type="component" value="Unassembled WGS sequence"/>
</dbReference>